<comment type="similarity">
    <text evidence="1">Belongs to the UDP-glycosyltransferase family.</text>
</comment>
<evidence type="ECO:0000256" key="3">
    <source>
        <dbReference type="ARBA" id="ARBA00022679"/>
    </source>
</evidence>
<dbReference type="PANTHER" id="PTHR11926">
    <property type="entry name" value="GLUCOSYL/GLUCURONOSYL TRANSFERASES"/>
    <property type="match status" value="1"/>
</dbReference>
<dbReference type="GO" id="GO:0080043">
    <property type="term" value="F:quercetin 3-O-glucosyltransferase activity"/>
    <property type="evidence" value="ECO:0007669"/>
    <property type="project" value="TreeGrafter"/>
</dbReference>
<name>A0A8T1NMF0_CARIL</name>
<evidence type="ECO:0000313" key="4">
    <source>
        <dbReference type="EMBL" id="KAG6630941.1"/>
    </source>
</evidence>
<evidence type="ECO:0000313" key="5">
    <source>
        <dbReference type="Proteomes" id="UP000811609"/>
    </source>
</evidence>
<evidence type="ECO:0000256" key="2">
    <source>
        <dbReference type="ARBA" id="ARBA00022676"/>
    </source>
</evidence>
<reference evidence="4" key="1">
    <citation type="submission" date="2020-12" db="EMBL/GenBank/DDBJ databases">
        <title>WGS assembly of Carya illinoinensis cv. Pawnee.</title>
        <authorList>
            <person name="Platts A."/>
            <person name="Shu S."/>
            <person name="Wright S."/>
            <person name="Barry K."/>
            <person name="Edger P."/>
            <person name="Pires J.C."/>
            <person name="Schmutz J."/>
        </authorList>
    </citation>
    <scope>NUCLEOTIDE SEQUENCE</scope>
    <source>
        <tissue evidence="4">Leaf</tissue>
    </source>
</reference>
<dbReference type="FunFam" id="3.40.50.2000:FF:000057">
    <property type="entry name" value="Glycosyltransferase"/>
    <property type="match status" value="1"/>
</dbReference>
<dbReference type="InterPro" id="IPR002213">
    <property type="entry name" value="UDP_glucos_trans"/>
</dbReference>
<dbReference type="PANTHER" id="PTHR11926:SF1540">
    <property type="entry name" value="GLYCOSYLTRANSFERASE"/>
    <property type="match status" value="1"/>
</dbReference>
<comment type="caution">
    <text evidence="4">The sequence shown here is derived from an EMBL/GenBank/DDBJ whole genome shotgun (WGS) entry which is preliminary data.</text>
</comment>
<accession>A0A8T1NMF0</accession>
<dbReference type="CDD" id="cd03784">
    <property type="entry name" value="GT1_Gtf-like"/>
    <property type="match status" value="1"/>
</dbReference>
<dbReference type="EMBL" id="CM031821">
    <property type="protein sequence ID" value="KAG6630941.1"/>
    <property type="molecule type" value="Genomic_DNA"/>
</dbReference>
<gene>
    <name evidence="4" type="ORF">CIPAW_13G056100</name>
</gene>
<protein>
    <submittedName>
        <fullName evidence="4">Uncharacterized protein</fullName>
    </submittedName>
</protein>
<dbReference type="Proteomes" id="UP000811609">
    <property type="component" value="Chromosome 13"/>
</dbReference>
<evidence type="ECO:0000256" key="1">
    <source>
        <dbReference type="ARBA" id="ARBA00009995"/>
    </source>
</evidence>
<organism evidence="4 5">
    <name type="scientific">Carya illinoinensis</name>
    <name type="common">Pecan</name>
    <dbReference type="NCBI Taxonomy" id="32201"/>
    <lineage>
        <taxon>Eukaryota</taxon>
        <taxon>Viridiplantae</taxon>
        <taxon>Streptophyta</taxon>
        <taxon>Embryophyta</taxon>
        <taxon>Tracheophyta</taxon>
        <taxon>Spermatophyta</taxon>
        <taxon>Magnoliopsida</taxon>
        <taxon>eudicotyledons</taxon>
        <taxon>Gunneridae</taxon>
        <taxon>Pentapetalae</taxon>
        <taxon>rosids</taxon>
        <taxon>fabids</taxon>
        <taxon>Fagales</taxon>
        <taxon>Juglandaceae</taxon>
        <taxon>Carya</taxon>
    </lineage>
</organism>
<keyword evidence="5" id="KW-1185">Reference proteome</keyword>
<dbReference type="GO" id="GO:0080044">
    <property type="term" value="F:quercetin 7-O-glucosyltransferase activity"/>
    <property type="evidence" value="ECO:0007669"/>
    <property type="project" value="TreeGrafter"/>
</dbReference>
<dbReference type="AlphaFoldDB" id="A0A8T1NMF0"/>
<keyword evidence="2" id="KW-0328">Glycosyltransferase</keyword>
<proteinExistence type="inferred from homology"/>
<sequence length="310" mass="34874">MEKETSVCRAHCLVLAYPAQGHINPLLEFSKCLEHKGSVKFTLVTTHFISKNMHKEASPITLETISDGYDKGGMAQTENIQSYFESFRGVGSQTLTQLLEKLSSSGCPVNCIVYDAFLPWALDIAKRYGLFGAVFFTQSCAVDTIYHHVHKGVLKLPLLKPEILLPSLPPLEPQDMPSFIYNLGSYSAFFAVILEQFSNVHKADWVLCNTFYELEEEAVDWMSKIMSLRAVGPTIPSTFLDKQLEGDKDYGFKIFTPNTDSCLKWLNDRPKGSVIYISFGSLIVLEAEQLQELAWGLKMSSNFSCRRSRP</sequence>
<keyword evidence="3" id="KW-0808">Transferase</keyword>